<feature type="transmembrane region" description="Helical" evidence="9">
    <location>
        <begin position="302"/>
        <end position="324"/>
    </location>
</feature>
<protein>
    <submittedName>
        <fullName evidence="10">Sodium:alanine symporter family protein</fullName>
    </submittedName>
</protein>
<feature type="transmembrane region" description="Helical" evidence="9">
    <location>
        <begin position="240"/>
        <end position="265"/>
    </location>
</feature>
<keyword evidence="6 9" id="KW-0769">Symport</keyword>
<dbReference type="NCBIfam" id="TIGR00835">
    <property type="entry name" value="agcS"/>
    <property type="match status" value="1"/>
</dbReference>
<proteinExistence type="inferred from homology"/>
<evidence type="ECO:0000256" key="6">
    <source>
        <dbReference type="ARBA" id="ARBA00022847"/>
    </source>
</evidence>
<dbReference type="Gene3D" id="1.20.1740.10">
    <property type="entry name" value="Amino acid/polyamine transporter I"/>
    <property type="match status" value="1"/>
</dbReference>
<evidence type="ECO:0000256" key="1">
    <source>
        <dbReference type="ARBA" id="ARBA00004651"/>
    </source>
</evidence>
<comment type="similarity">
    <text evidence="2 9">Belongs to the alanine or glycine:cation symporter (AGCS) (TC 2.A.25) family.</text>
</comment>
<evidence type="ECO:0000313" key="10">
    <source>
        <dbReference type="EMBL" id="ORC34137.1"/>
    </source>
</evidence>
<feature type="transmembrane region" description="Helical" evidence="9">
    <location>
        <begin position="186"/>
        <end position="204"/>
    </location>
</feature>
<feature type="transmembrane region" description="Helical" evidence="9">
    <location>
        <begin position="216"/>
        <end position="234"/>
    </location>
</feature>
<feature type="transmembrane region" description="Helical" evidence="9">
    <location>
        <begin position="353"/>
        <end position="373"/>
    </location>
</feature>
<dbReference type="PROSITE" id="PS00873">
    <property type="entry name" value="NA_ALANINE_SYMP"/>
    <property type="match status" value="1"/>
</dbReference>
<keyword evidence="5 9" id="KW-0812">Transmembrane</keyword>
<evidence type="ECO:0000256" key="7">
    <source>
        <dbReference type="ARBA" id="ARBA00022989"/>
    </source>
</evidence>
<feature type="transmembrane region" description="Helical" evidence="9">
    <location>
        <begin position="70"/>
        <end position="94"/>
    </location>
</feature>
<sequence>MEAFKAVLEAVDGIVWGPIMIVLLVGTGIYLTIRLKLIQVSSFGHAIKVIKGDYDHESESKDGEISHFQALSAALSATIGTGNIAGVATAIAIGGPGALFWMWVTAFFGMATKYSSCLLGLKYREIDENGEVTGGPMLYLEKGLGQKWLGILFAVFAVIASFGIGNMVQANSVAEPVAATFGLPKWLTGLVMGVLVWLVIVGGIKRIGKVASRIVPFMSVAYVLAAFIVLAVNFSAIPSAFALIFTHAFTPTSASGGFAGAVVLLTMRYGVARGVFSNEAGLGSAPMAHAAAKTDEPVREGLVAMIGPFIDTIIICTMTGLAIVTSGAWDSGLTGAELTSEAFNLALPGVGRYLIAVAIVFFAFSTTVSWSYYGDRCVMYLSGEKQLVRAYRWLYALMIPVGAILKLEIVWTFSDIANGLMALPNIIGLIGLSGTVIALTKTYVDKLKIPVA</sequence>
<evidence type="ECO:0000256" key="4">
    <source>
        <dbReference type="ARBA" id="ARBA00022475"/>
    </source>
</evidence>
<name>A0A1Y1RX56_9SPIO</name>
<feature type="transmembrane region" description="Helical" evidence="9">
    <location>
        <begin position="148"/>
        <end position="166"/>
    </location>
</feature>
<dbReference type="InterPro" id="IPR001463">
    <property type="entry name" value="Na/Ala_symport"/>
</dbReference>
<gene>
    <name evidence="10" type="ORF">B4O97_13740</name>
</gene>
<dbReference type="PANTHER" id="PTHR30330:SF3">
    <property type="entry name" value="TRANSCRIPTIONAL REGULATOR, LRP FAMILY"/>
    <property type="match status" value="1"/>
</dbReference>
<keyword evidence="8 9" id="KW-0472">Membrane</keyword>
<keyword evidence="3 9" id="KW-0813">Transport</keyword>
<dbReference type="STRING" id="1963862.B4O97_13740"/>
<accession>A0A1Y1RX56</accession>
<comment type="caution">
    <text evidence="10">The sequence shown here is derived from an EMBL/GenBank/DDBJ whole genome shotgun (WGS) entry which is preliminary data.</text>
</comment>
<evidence type="ECO:0000256" key="9">
    <source>
        <dbReference type="RuleBase" id="RU363064"/>
    </source>
</evidence>
<keyword evidence="4 9" id="KW-1003">Cell membrane</keyword>
<dbReference type="GO" id="GO:0005283">
    <property type="term" value="F:amino acid:sodium symporter activity"/>
    <property type="evidence" value="ECO:0007669"/>
    <property type="project" value="InterPro"/>
</dbReference>
<evidence type="ECO:0000256" key="8">
    <source>
        <dbReference type="ARBA" id="ARBA00023136"/>
    </source>
</evidence>
<dbReference type="GO" id="GO:0005886">
    <property type="term" value="C:plasma membrane"/>
    <property type="evidence" value="ECO:0007669"/>
    <property type="project" value="UniProtKB-SubCell"/>
</dbReference>
<evidence type="ECO:0000313" key="11">
    <source>
        <dbReference type="Proteomes" id="UP000192343"/>
    </source>
</evidence>
<feature type="transmembrane region" description="Helical" evidence="9">
    <location>
        <begin position="419"/>
        <end position="439"/>
    </location>
</feature>
<comment type="subcellular location">
    <subcellularLocation>
        <location evidence="1 9">Cell membrane</location>
        <topology evidence="1 9">Multi-pass membrane protein</topology>
    </subcellularLocation>
</comment>
<dbReference type="PANTHER" id="PTHR30330">
    <property type="entry name" value="AGSS FAMILY TRANSPORTER, SODIUM-ALANINE"/>
    <property type="match status" value="1"/>
</dbReference>
<keyword evidence="11" id="KW-1185">Reference proteome</keyword>
<evidence type="ECO:0000256" key="2">
    <source>
        <dbReference type="ARBA" id="ARBA00009261"/>
    </source>
</evidence>
<evidence type="ECO:0000256" key="3">
    <source>
        <dbReference type="ARBA" id="ARBA00022448"/>
    </source>
</evidence>
<keyword evidence="7 9" id="KW-1133">Transmembrane helix</keyword>
<dbReference type="AlphaFoldDB" id="A0A1Y1RX56"/>
<dbReference type="Proteomes" id="UP000192343">
    <property type="component" value="Unassembled WGS sequence"/>
</dbReference>
<evidence type="ECO:0000256" key="5">
    <source>
        <dbReference type="ARBA" id="ARBA00022692"/>
    </source>
</evidence>
<feature type="transmembrane region" description="Helical" evidence="9">
    <location>
        <begin position="393"/>
        <end position="413"/>
    </location>
</feature>
<reference evidence="10 11" key="1">
    <citation type="submission" date="2017-03" db="EMBL/GenBank/DDBJ databases">
        <title>Draft Genome sequence of Marispirochaeta sp. strain JC444.</title>
        <authorList>
            <person name="Shivani Y."/>
            <person name="Subhash Y."/>
            <person name="Sasikala C."/>
            <person name="Ramana C."/>
        </authorList>
    </citation>
    <scope>NUCLEOTIDE SEQUENCE [LARGE SCALE GENOMIC DNA]</scope>
    <source>
        <strain evidence="10 11">JC444</strain>
    </source>
</reference>
<dbReference type="Pfam" id="PF01235">
    <property type="entry name" value="Na_Ala_symp"/>
    <property type="match status" value="1"/>
</dbReference>
<organism evidence="10 11">
    <name type="scientific">Marispirochaeta aestuarii</name>
    <dbReference type="NCBI Taxonomy" id="1963862"/>
    <lineage>
        <taxon>Bacteria</taxon>
        <taxon>Pseudomonadati</taxon>
        <taxon>Spirochaetota</taxon>
        <taxon>Spirochaetia</taxon>
        <taxon>Spirochaetales</taxon>
        <taxon>Spirochaetaceae</taxon>
        <taxon>Marispirochaeta</taxon>
    </lineage>
</organism>
<feature type="transmembrane region" description="Helical" evidence="9">
    <location>
        <begin position="14"/>
        <end position="33"/>
    </location>
</feature>
<dbReference type="PRINTS" id="PR00175">
    <property type="entry name" value="NAALASMPORT"/>
</dbReference>
<dbReference type="EMBL" id="MWQY01000015">
    <property type="protein sequence ID" value="ORC34137.1"/>
    <property type="molecule type" value="Genomic_DNA"/>
</dbReference>
<dbReference type="FunFam" id="1.20.1740.10:FF:000004">
    <property type="entry name" value="Sodium:alanine symporter family protein"/>
    <property type="match status" value="1"/>
</dbReference>
<dbReference type="RefSeq" id="WP_083051655.1">
    <property type="nucleotide sequence ID" value="NZ_MWQY01000015.1"/>
</dbReference>